<dbReference type="InterPro" id="IPR036465">
    <property type="entry name" value="vWFA_dom_sf"/>
</dbReference>
<feature type="domain" description="VWFA" evidence="2">
    <location>
        <begin position="162"/>
        <end position="340"/>
    </location>
</feature>
<dbReference type="Pfam" id="PF13519">
    <property type="entry name" value="VWA_2"/>
    <property type="match status" value="1"/>
</dbReference>
<proteinExistence type="predicted"/>
<dbReference type="Pfam" id="PF12450">
    <property type="entry name" value="vWF_A"/>
    <property type="match status" value="1"/>
</dbReference>
<evidence type="ECO:0000313" key="5">
    <source>
        <dbReference type="Proteomes" id="UP000464675"/>
    </source>
</evidence>
<protein>
    <submittedName>
        <fullName evidence="3">Ca-activated chloride channel family protein</fullName>
    </submittedName>
    <submittedName>
        <fullName evidence="4">DUF3520 domain-containing protein</fullName>
    </submittedName>
</protein>
<evidence type="ECO:0000259" key="2">
    <source>
        <dbReference type="PROSITE" id="PS50234"/>
    </source>
</evidence>
<dbReference type="CDD" id="cd01465">
    <property type="entry name" value="vWA_subgroup"/>
    <property type="match status" value="1"/>
</dbReference>
<dbReference type="EMBL" id="JACHHR010000002">
    <property type="protein sequence ID" value="MBB5211883.1"/>
    <property type="molecule type" value="Genomic_DNA"/>
</dbReference>
<dbReference type="PROSITE" id="PS51257">
    <property type="entry name" value="PROKAR_LIPOPROTEIN"/>
    <property type="match status" value="1"/>
</dbReference>
<accession>A0A6P1TFA8</accession>
<dbReference type="Proteomes" id="UP000464675">
    <property type="component" value="Chromosome"/>
</dbReference>
<sequence>MNIRLATPLILTTALTLAIAACTSIDTDDTAAYVVEQSPVPILHPEPEQEKYQKLETRQVKLVREEPVSTFALDVDTGGYSNVRRFLSAGQLPPRDAVRLEELVNYFNYDFADSGNASRPPEGGDFSVHFDLSRAPWDAERALFSIGVKAREIPMDKVPPVNLVFLIDSSGSMAQPNKLPLLQQAYRLLAKQLRAEDSVSIVTYAGSAGLVLEPTPGDQKTRILQAIDRLQAGGSTNGAGGIELAYSVAKQAFKQDGVNRILLATDGDFNVGISDVETLKQRIARGRKSGVQFSALGFGMGNYREEIVEQLTNVGDGSYAYIDTIYEANRVLVEQLSGTLFTVAKDAKVQVEFNPARVQEYRLLGYENRRLNREDFNNDAKDSGDIGAGHSVVALYELTLAGDTPRVDPLRYGGNSTEPQTAIRDELATVKVRYKKPGQEESTLKVWNLAPQVKPLSEAQVDLQFATAVAGFGLLLRAEPLSEFDYDDVAALAQLARGEDFSGDRAEFVRLVKTASALASAQPAVNSVQAD</sequence>
<dbReference type="PROSITE" id="PS50234">
    <property type="entry name" value="VWFA"/>
    <property type="match status" value="1"/>
</dbReference>
<feature type="chain" id="PRO_5044645733" evidence="1">
    <location>
        <begin position="21"/>
        <end position="531"/>
    </location>
</feature>
<dbReference type="InterPro" id="IPR051266">
    <property type="entry name" value="CLCR"/>
</dbReference>
<dbReference type="InterPro" id="IPR021908">
    <property type="entry name" value="YfbK_C"/>
</dbReference>
<feature type="signal peptide" evidence="1">
    <location>
        <begin position="1"/>
        <end position="20"/>
    </location>
</feature>
<dbReference type="RefSeq" id="WP_161859822.1">
    <property type="nucleotide sequence ID" value="NZ_CP047491.1"/>
</dbReference>
<dbReference type="SMART" id="SM00327">
    <property type="entry name" value="VWA"/>
    <property type="match status" value="1"/>
</dbReference>
<gene>
    <name evidence="4" type="ORF">GTQ55_17145</name>
    <name evidence="3" type="ORF">HNQ53_002101</name>
</gene>
<dbReference type="InterPro" id="IPR002035">
    <property type="entry name" value="VWF_A"/>
</dbReference>
<evidence type="ECO:0000313" key="4">
    <source>
        <dbReference type="EMBL" id="QHQ40531.1"/>
    </source>
</evidence>
<dbReference type="Pfam" id="PF12034">
    <property type="entry name" value="YfbK_C"/>
    <property type="match status" value="1"/>
</dbReference>
<evidence type="ECO:0000313" key="6">
    <source>
        <dbReference type="Proteomes" id="UP000563601"/>
    </source>
</evidence>
<evidence type="ECO:0000256" key="1">
    <source>
        <dbReference type="SAM" id="SignalP"/>
    </source>
</evidence>
<dbReference type="InterPro" id="IPR022156">
    <property type="entry name" value="Uncharacterised_YfbK_N"/>
</dbReference>
<dbReference type="AlphaFoldDB" id="A0A6P1TFA8"/>
<keyword evidence="1" id="KW-0732">Signal</keyword>
<name>A0A6P1TFA8_9GAMM</name>
<dbReference type="Proteomes" id="UP000563601">
    <property type="component" value="Unassembled WGS sequence"/>
</dbReference>
<dbReference type="OrthoDB" id="9805121at2"/>
<dbReference type="EMBL" id="CP047491">
    <property type="protein sequence ID" value="QHQ40531.1"/>
    <property type="molecule type" value="Genomic_DNA"/>
</dbReference>
<reference evidence="3 6" key="2">
    <citation type="submission" date="2020-08" db="EMBL/GenBank/DDBJ databases">
        <title>Genomic Encyclopedia of Type Strains, Phase IV (KMG-IV): sequencing the most valuable type-strain genomes for metagenomic binning, comparative biology and taxonomic classification.</title>
        <authorList>
            <person name="Goeker M."/>
        </authorList>
    </citation>
    <scope>NUCLEOTIDE SEQUENCE [LARGE SCALE GENOMIC DNA]</scope>
    <source>
        <strain evidence="3 6">DSM 11525</strain>
    </source>
</reference>
<dbReference type="Gene3D" id="3.40.50.410">
    <property type="entry name" value="von Willebrand factor, type A domain"/>
    <property type="match status" value="1"/>
</dbReference>
<dbReference type="PANTHER" id="PTHR10579">
    <property type="entry name" value="CALCIUM-ACTIVATED CHLORIDE CHANNEL REGULATOR"/>
    <property type="match status" value="1"/>
</dbReference>
<evidence type="ECO:0000313" key="3">
    <source>
        <dbReference type="EMBL" id="MBB5211883.1"/>
    </source>
</evidence>
<dbReference type="PANTHER" id="PTHR10579:SF43">
    <property type="entry name" value="ZINC FINGER (C3HC4-TYPE RING FINGER) FAMILY PROTEIN"/>
    <property type="match status" value="1"/>
</dbReference>
<reference evidence="4 5" key="1">
    <citation type="submission" date="2020-01" db="EMBL/GenBank/DDBJ databases">
        <title>The possibility of degradation of plastic by Microbulbifer hydrolyticus IRE-31.</title>
        <authorList>
            <person name="Liu L."/>
        </authorList>
    </citation>
    <scope>NUCLEOTIDE SEQUENCE [LARGE SCALE GENOMIC DNA]</scope>
    <source>
        <strain evidence="4 5">IRE-31</strain>
    </source>
</reference>
<keyword evidence="5" id="KW-1185">Reference proteome</keyword>
<organism evidence="3 6">
    <name type="scientific">Microbulbifer hydrolyticus</name>
    <dbReference type="NCBI Taxonomy" id="48074"/>
    <lineage>
        <taxon>Bacteria</taxon>
        <taxon>Pseudomonadati</taxon>
        <taxon>Pseudomonadota</taxon>
        <taxon>Gammaproteobacteria</taxon>
        <taxon>Cellvibrionales</taxon>
        <taxon>Microbulbiferaceae</taxon>
        <taxon>Microbulbifer</taxon>
    </lineage>
</organism>
<dbReference type="SUPFAM" id="SSF53300">
    <property type="entry name" value="vWA-like"/>
    <property type="match status" value="1"/>
</dbReference>